<evidence type="ECO:0000256" key="7">
    <source>
        <dbReference type="SAM" id="Phobius"/>
    </source>
</evidence>
<evidence type="ECO:0000256" key="8">
    <source>
        <dbReference type="SAM" id="SignalP"/>
    </source>
</evidence>
<keyword evidence="7" id="KW-0472">Membrane</keyword>
<keyword evidence="10" id="KW-1185">Reference proteome</keyword>
<evidence type="ECO:0000256" key="5">
    <source>
        <dbReference type="ARBA" id="ARBA00022734"/>
    </source>
</evidence>
<feature type="signal peptide" evidence="8">
    <location>
        <begin position="1"/>
        <end position="26"/>
    </location>
</feature>
<sequence length="166" mass="18719">MTLFKKVAVAGISLAVLAGSLMPAEAMPLPAAPAAGLESLDVTQVQYWDRGDRWERRSWRRDGYRDGYRDGWYNGHRGYRDRRPGHRYHNGYWFPLAAFATGALIGGAIASQPRYAEPAPSYGGGGGGINPRHYEWCSARYRSYDSYSNSFQPYNGPRQTCYSPYY</sequence>
<evidence type="ECO:0000256" key="4">
    <source>
        <dbReference type="ARBA" id="ARBA00022475"/>
    </source>
</evidence>
<feature type="transmembrane region" description="Helical" evidence="7">
    <location>
        <begin position="92"/>
        <end position="110"/>
    </location>
</feature>
<comment type="function">
    <text evidence="6">Has immunoglobulin-binding and hemagglutination properties, and can bind to mannose. Essential for virulence. May be involved in LPS biosynthesis or polysaccharide transport.</text>
</comment>
<accession>A0ABV6AKJ0</accession>
<evidence type="ECO:0000256" key="2">
    <source>
        <dbReference type="ARBA" id="ARBA00010270"/>
    </source>
</evidence>
<comment type="subcellular location">
    <subcellularLocation>
        <location evidence="1">Membrane</location>
        <topology evidence="1">Single-pass membrane protein</topology>
    </subcellularLocation>
</comment>
<gene>
    <name evidence="9" type="ORF">ACFFP0_16080</name>
</gene>
<keyword evidence="7" id="KW-0812">Transmembrane</keyword>
<feature type="chain" id="PRO_5047184182" description="Lectin-like protein BA14k" evidence="8">
    <location>
        <begin position="27"/>
        <end position="166"/>
    </location>
</feature>
<evidence type="ECO:0000313" key="9">
    <source>
        <dbReference type="EMBL" id="MFB9950377.1"/>
    </source>
</evidence>
<keyword evidence="8" id="KW-0732">Signal</keyword>
<evidence type="ECO:0000256" key="3">
    <source>
        <dbReference type="ARBA" id="ARBA00020552"/>
    </source>
</evidence>
<evidence type="ECO:0000313" key="10">
    <source>
        <dbReference type="Proteomes" id="UP001589692"/>
    </source>
</evidence>
<keyword evidence="4" id="KW-1003">Cell membrane</keyword>
<dbReference type="EMBL" id="JBHMAA010000017">
    <property type="protein sequence ID" value="MFB9950377.1"/>
    <property type="molecule type" value="Genomic_DNA"/>
</dbReference>
<dbReference type="Pfam" id="PF07886">
    <property type="entry name" value="BA14K"/>
    <property type="match status" value="1"/>
</dbReference>
<evidence type="ECO:0000256" key="6">
    <source>
        <dbReference type="ARBA" id="ARBA00025321"/>
    </source>
</evidence>
<dbReference type="InterPro" id="IPR012413">
    <property type="entry name" value="BA14K"/>
</dbReference>
<organism evidence="9 10">
    <name type="scientific">Rhizobium puerariae</name>
    <dbReference type="NCBI Taxonomy" id="1585791"/>
    <lineage>
        <taxon>Bacteria</taxon>
        <taxon>Pseudomonadati</taxon>
        <taxon>Pseudomonadota</taxon>
        <taxon>Alphaproteobacteria</taxon>
        <taxon>Hyphomicrobiales</taxon>
        <taxon>Rhizobiaceae</taxon>
        <taxon>Rhizobium/Agrobacterium group</taxon>
        <taxon>Rhizobium</taxon>
    </lineage>
</organism>
<keyword evidence="7" id="KW-1133">Transmembrane helix</keyword>
<reference evidence="9 10" key="1">
    <citation type="submission" date="2024-09" db="EMBL/GenBank/DDBJ databases">
        <authorList>
            <person name="Sun Q."/>
            <person name="Mori K."/>
        </authorList>
    </citation>
    <scope>NUCLEOTIDE SEQUENCE [LARGE SCALE GENOMIC DNA]</scope>
    <source>
        <strain evidence="9 10">TBRC 4938</strain>
    </source>
</reference>
<name>A0ABV6AKJ0_9HYPH</name>
<protein>
    <recommendedName>
        <fullName evidence="3">Lectin-like protein BA14k</fullName>
    </recommendedName>
</protein>
<evidence type="ECO:0000256" key="1">
    <source>
        <dbReference type="ARBA" id="ARBA00004167"/>
    </source>
</evidence>
<dbReference type="RefSeq" id="WP_377262587.1">
    <property type="nucleotide sequence ID" value="NZ_JBHMAA010000017.1"/>
</dbReference>
<proteinExistence type="inferred from homology"/>
<comment type="similarity">
    <text evidence="2">Belongs to the BA14k family.</text>
</comment>
<keyword evidence="5" id="KW-0430">Lectin</keyword>
<dbReference type="Proteomes" id="UP001589692">
    <property type="component" value="Unassembled WGS sequence"/>
</dbReference>
<comment type="caution">
    <text evidence="9">The sequence shown here is derived from an EMBL/GenBank/DDBJ whole genome shotgun (WGS) entry which is preliminary data.</text>
</comment>